<dbReference type="RefSeq" id="WP_252465096.1">
    <property type="nucleotide sequence ID" value="NZ_JALBWM010000012.1"/>
</dbReference>
<keyword evidence="1" id="KW-0547">Nucleotide-binding</keyword>
<dbReference type="GO" id="GO:0043565">
    <property type="term" value="F:sequence-specific DNA binding"/>
    <property type="evidence" value="ECO:0007669"/>
    <property type="project" value="InterPro"/>
</dbReference>
<dbReference type="Proteomes" id="UP001139028">
    <property type="component" value="Unassembled WGS sequence"/>
</dbReference>
<evidence type="ECO:0000256" key="1">
    <source>
        <dbReference type="ARBA" id="ARBA00022741"/>
    </source>
</evidence>
<dbReference type="SUPFAM" id="SSF46689">
    <property type="entry name" value="Homeodomain-like"/>
    <property type="match status" value="1"/>
</dbReference>
<keyword evidence="9" id="KW-1185">Reference proteome</keyword>
<dbReference type="PRINTS" id="PR01590">
    <property type="entry name" value="HTHFIS"/>
</dbReference>
<proteinExistence type="predicted"/>
<dbReference type="GO" id="GO:0006355">
    <property type="term" value="P:regulation of DNA-templated transcription"/>
    <property type="evidence" value="ECO:0007669"/>
    <property type="project" value="InterPro"/>
</dbReference>
<protein>
    <submittedName>
        <fullName evidence="8">Sigma-54 dependent transcriptional regulator</fullName>
    </submittedName>
</protein>
<evidence type="ECO:0000256" key="5">
    <source>
        <dbReference type="PROSITE-ProRule" id="PRU00169"/>
    </source>
</evidence>
<organism evidence="8 9">
    <name type="scientific">Microbulbifer okhotskensis</name>
    <dbReference type="NCBI Taxonomy" id="2926617"/>
    <lineage>
        <taxon>Bacteria</taxon>
        <taxon>Pseudomonadati</taxon>
        <taxon>Pseudomonadota</taxon>
        <taxon>Gammaproteobacteria</taxon>
        <taxon>Cellvibrionales</taxon>
        <taxon>Microbulbiferaceae</taxon>
        <taxon>Microbulbifer</taxon>
    </lineage>
</organism>
<feature type="modified residue" description="4-aspartylphosphate" evidence="5">
    <location>
        <position position="53"/>
    </location>
</feature>
<dbReference type="PROSITE" id="PS50110">
    <property type="entry name" value="RESPONSE_REGULATORY"/>
    <property type="match status" value="1"/>
</dbReference>
<evidence type="ECO:0000313" key="9">
    <source>
        <dbReference type="Proteomes" id="UP001139028"/>
    </source>
</evidence>
<dbReference type="InterPro" id="IPR003593">
    <property type="entry name" value="AAA+_ATPase"/>
</dbReference>
<dbReference type="Gene3D" id="1.10.8.60">
    <property type="match status" value="1"/>
</dbReference>
<evidence type="ECO:0000259" key="7">
    <source>
        <dbReference type="PROSITE" id="PS50110"/>
    </source>
</evidence>
<dbReference type="PANTHER" id="PTHR32071">
    <property type="entry name" value="TRANSCRIPTIONAL REGULATORY PROTEIN"/>
    <property type="match status" value="1"/>
</dbReference>
<gene>
    <name evidence="8" type="ORF">MO867_04785</name>
</gene>
<dbReference type="PANTHER" id="PTHR32071:SF86">
    <property type="entry name" value="TWO COMPONENT SIGNAL TRANSDUCTION SYSTEM SIGMA54-DEPENDENT RESPONSE REGULATOR FIS FAMILY"/>
    <property type="match status" value="1"/>
</dbReference>
<dbReference type="GO" id="GO:0000160">
    <property type="term" value="P:phosphorelay signal transduction system"/>
    <property type="evidence" value="ECO:0007669"/>
    <property type="project" value="InterPro"/>
</dbReference>
<name>A0A9X2EQ29_9GAMM</name>
<accession>A0A9X2EQ29</accession>
<keyword evidence="2" id="KW-0067">ATP-binding</keyword>
<keyword evidence="5" id="KW-0597">Phosphoprotein</keyword>
<evidence type="ECO:0000256" key="4">
    <source>
        <dbReference type="ARBA" id="ARBA00023163"/>
    </source>
</evidence>
<dbReference type="InterPro" id="IPR058031">
    <property type="entry name" value="AAA_lid_NorR"/>
</dbReference>
<evidence type="ECO:0000256" key="3">
    <source>
        <dbReference type="ARBA" id="ARBA00023015"/>
    </source>
</evidence>
<dbReference type="InterPro" id="IPR002197">
    <property type="entry name" value="HTH_Fis"/>
</dbReference>
<dbReference type="Pfam" id="PF00072">
    <property type="entry name" value="Response_reg"/>
    <property type="match status" value="1"/>
</dbReference>
<dbReference type="GO" id="GO:0005524">
    <property type="term" value="F:ATP binding"/>
    <property type="evidence" value="ECO:0007669"/>
    <property type="project" value="UniProtKB-KW"/>
</dbReference>
<dbReference type="PROSITE" id="PS50045">
    <property type="entry name" value="SIGMA54_INTERACT_4"/>
    <property type="match status" value="1"/>
</dbReference>
<dbReference type="InterPro" id="IPR011006">
    <property type="entry name" value="CheY-like_superfamily"/>
</dbReference>
<dbReference type="InterPro" id="IPR009057">
    <property type="entry name" value="Homeodomain-like_sf"/>
</dbReference>
<dbReference type="PROSITE" id="PS00688">
    <property type="entry name" value="SIGMA54_INTERACT_3"/>
    <property type="match status" value="1"/>
</dbReference>
<dbReference type="Gene3D" id="3.40.50.300">
    <property type="entry name" value="P-loop containing nucleotide triphosphate hydrolases"/>
    <property type="match status" value="1"/>
</dbReference>
<feature type="domain" description="Response regulatory" evidence="7">
    <location>
        <begin position="3"/>
        <end position="123"/>
    </location>
</feature>
<dbReference type="InterPro" id="IPR002078">
    <property type="entry name" value="Sigma_54_int"/>
</dbReference>
<dbReference type="InterPro" id="IPR025944">
    <property type="entry name" value="Sigma_54_int_dom_CS"/>
</dbReference>
<feature type="domain" description="Sigma-54 factor interaction" evidence="6">
    <location>
        <begin position="155"/>
        <end position="380"/>
    </location>
</feature>
<dbReference type="InterPro" id="IPR001789">
    <property type="entry name" value="Sig_transdc_resp-reg_receiver"/>
</dbReference>
<dbReference type="AlphaFoldDB" id="A0A9X2EQ29"/>
<dbReference type="SUPFAM" id="SSF52540">
    <property type="entry name" value="P-loop containing nucleoside triphosphate hydrolases"/>
    <property type="match status" value="1"/>
</dbReference>
<dbReference type="SUPFAM" id="SSF52172">
    <property type="entry name" value="CheY-like"/>
    <property type="match status" value="1"/>
</dbReference>
<dbReference type="InterPro" id="IPR027417">
    <property type="entry name" value="P-loop_NTPase"/>
</dbReference>
<dbReference type="Pfam" id="PF00158">
    <property type="entry name" value="Sigma54_activat"/>
    <property type="match status" value="1"/>
</dbReference>
<evidence type="ECO:0000313" key="8">
    <source>
        <dbReference type="EMBL" id="MCO1333653.1"/>
    </source>
</evidence>
<evidence type="ECO:0000259" key="6">
    <source>
        <dbReference type="PROSITE" id="PS50045"/>
    </source>
</evidence>
<sequence>MDKVLIIDDNSSIVSALEILLSLHDLQPLCAITPQAGLQLLRENKDISLVIQDMNFTADTTSGEEGRELFFAIREISPDLPIILLTAWTQLEMAVELVRAGAADYLGKPWDDNKLISTINNLLELGELQKRQRASQQQAMNARSELREKFDLQSIIYRSDNMQKLLEMATQVAKSDVPVLITGPNGAGKEKIADIVQANSQVRDGPFIKVNVGALPEDLMEAELFGAEPGAYTGAGNKAREGRFEAADDGTLFLDEIGELSASGQVKLLRVLQTGEFQRLGSSQTRRVKVRVISATNSDLPKTIAEGSFRQDLFYRLNVIELRLPALCERPEDIAPLAMSFLREKGNSKKLSPQALTAMTRYQWPGNVRELQNVMQRASVLCQEDTIDEAVLALPEQPVAEKIDISFEPSRELLQQTLASCNGIIAQAARELGMSRQALYRRLEKHGISY</sequence>
<reference evidence="8" key="1">
    <citation type="journal article" date="2022" name="Arch. Microbiol.">
        <title>Microbulbifer okhotskensis sp. nov., isolated from a deep bottom sediment of the Okhotsk Sea.</title>
        <authorList>
            <person name="Romanenko L."/>
            <person name="Kurilenko V."/>
            <person name="Otstavnykh N."/>
            <person name="Velansky P."/>
            <person name="Isaeva M."/>
            <person name="Mikhailov V."/>
        </authorList>
    </citation>
    <scope>NUCLEOTIDE SEQUENCE</scope>
    <source>
        <strain evidence="8">OS29</strain>
    </source>
</reference>
<keyword evidence="3" id="KW-0805">Transcription regulation</keyword>
<dbReference type="Pfam" id="PF02954">
    <property type="entry name" value="HTH_8"/>
    <property type="match status" value="1"/>
</dbReference>
<dbReference type="CDD" id="cd00009">
    <property type="entry name" value="AAA"/>
    <property type="match status" value="1"/>
</dbReference>
<dbReference type="Gene3D" id="1.10.10.60">
    <property type="entry name" value="Homeodomain-like"/>
    <property type="match status" value="1"/>
</dbReference>
<dbReference type="FunFam" id="3.40.50.300:FF:000006">
    <property type="entry name" value="DNA-binding transcriptional regulator NtrC"/>
    <property type="match status" value="1"/>
</dbReference>
<dbReference type="SMART" id="SM00448">
    <property type="entry name" value="REC"/>
    <property type="match status" value="1"/>
</dbReference>
<evidence type="ECO:0000256" key="2">
    <source>
        <dbReference type="ARBA" id="ARBA00022840"/>
    </source>
</evidence>
<dbReference type="SMART" id="SM00382">
    <property type="entry name" value="AAA"/>
    <property type="match status" value="1"/>
</dbReference>
<dbReference type="Pfam" id="PF25601">
    <property type="entry name" value="AAA_lid_14"/>
    <property type="match status" value="1"/>
</dbReference>
<comment type="caution">
    <text evidence="8">The sequence shown here is derived from an EMBL/GenBank/DDBJ whole genome shotgun (WGS) entry which is preliminary data.</text>
</comment>
<dbReference type="EMBL" id="JALBWM010000012">
    <property type="protein sequence ID" value="MCO1333653.1"/>
    <property type="molecule type" value="Genomic_DNA"/>
</dbReference>
<dbReference type="Gene3D" id="3.40.50.2300">
    <property type="match status" value="1"/>
</dbReference>
<keyword evidence="4" id="KW-0804">Transcription</keyword>